<dbReference type="Proteomes" id="UP001145114">
    <property type="component" value="Unassembled WGS sequence"/>
</dbReference>
<comment type="caution">
    <text evidence="1">The sequence shown here is derived from an EMBL/GenBank/DDBJ whole genome shotgun (WGS) entry which is preliminary data.</text>
</comment>
<accession>A0ACC1HNM9</accession>
<reference evidence="1" key="1">
    <citation type="submission" date="2022-06" db="EMBL/GenBank/DDBJ databases">
        <title>Phylogenomic reconstructions and comparative analyses of Kickxellomycotina fungi.</title>
        <authorList>
            <person name="Reynolds N.K."/>
            <person name="Stajich J.E."/>
            <person name="Barry K."/>
            <person name="Grigoriev I.V."/>
            <person name="Crous P."/>
            <person name="Smith M.E."/>
        </authorList>
    </citation>
    <scope>NUCLEOTIDE SEQUENCE</scope>
    <source>
        <strain evidence="1">RSA 2271</strain>
    </source>
</reference>
<organism evidence="1 2">
    <name type="scientific">Spiromyces aspiralis</name>
    <dbReference type="NCBI Taxonomy" id="68401"/>
    <lineage>
        <taxon>Eukaryota</taxon>
        <taxon>Fungi</taxon>
        <taxon>Fungi incertae sedis</taxon>
        <taxon>Zoopagomycota</taxon>
        <taxon>Kickxellomycotina</taxon>
        <taxon>Kickxellomycetes</taxon>
        <taxon>Kickxellales</taxon>
        <taxon>Kickxellaceae</taxon>
        <taxon>Spiromyces</taxon>
    </lineage>
</organism>
<evidence type="ECO:0000313" key="2">
    <source>
        <dbReference type="Proteomes" id="UP001145114"/>
    </source>
</evidence>
<protein>
    <submittedName>
        <fullName evidence="1">Uncharacterized protein</fullName>
    </submittedName>
</protein>
<dbReference type="EMBL" id="JAMZIH010002689">
    <property type="protein sequence ID" value="KAJ1677281.1"/>
    <property type="molecule type" value="Genomic_DNA"/>
</dbReference>
<keyword evidence="2" id="KW-1185">Reference proteome</keyword>
<sequence length="121" mass="13624">VFDVEWDNAGTRLFYSMSSGEVRVMSWPDEGLELLHTMECHTSSCYGLARDPTGRYLATGSADTLIGLWDLEEYICVRTIEAHEQPIGFTQFSFDGRFLASFSDDSFVNIVSISSEVSYQL</sequence>
<proteinExistence type="predicted"/>
<feature type="non-terminal residue" evidence="1">
    <location>
        <position position="1"/>
    </location>
</feature>
<gene>
    <name evidence="1" type="ORF">EV182_006491</name>
</gene>
<name>A0ACC1HNM9_9FUNG</name>
<evidence type="ECO:0000313" key="1">
    <source>
        <dbReference type="EMBL" id="KAJ1677281.1"/>
    </source>
</evidence>